<accession>A0ABD3NXE3</accession>
<dbReference type="PROSITE" id="PS51037">
    <property type="entry name" value="YEATS"/>
    <property type="match status" value="1"/>
</dbReference>
<dbReference type="InterPro" id="IPR055129">
    <property type="entry name" value="YEATS_dom"/>
</dbReference>
<evidence type="ECO:0000256" key="2">
    <source>
        <dbReference type="ARBA" id="ARBA00023163"/>
    </source>
</evidence>
<dbReference type="EMBL" id="JABMIG020000351">
    <property type="protein sequence ID" value="KAL3780381.1"/>
    <property type="molecule type" value="Genomic_DNA"/>
</dbReference>
<comment type="caution">
    <text evidence="6">The sequence shown here is derived from an EMBL/GenBank/DDBJ whole genome shotgun (WGS) entry which is preliminary data.</text>
</comment>
<evidence type="ECO:0000313" key="8">
    <source>
        <dbReference type="Proteomes" id="UP001516023"/>
    </source>
</evidence>
<dbReference type="InterPro" id="IPR038704">
    <property type="entry name" value="YEAST_sf"/>
</dbReference>
<organism evidence="6 8">
    <name type="scientific">Cyclotella cryptica</name>
    <dbReference type="NCBI Taxonomy" id="29204"/>
    <lineage>
        <taxon>Eukaryota</taxon>
        <taxon>Sar</taxon>
        <taxon>Stramenopiles</taxon>
        <taxon>Ochrophyta</taxon>
        <taxon>Bacillariophyta</taxon>
        <taxon>Coscinodiscophyceae</taxon>
        <taxon>Thalassiosirophycidae</taxon>
        <taxon>Stephanodiscales</taxon>
        <taxon>Stephanodiscaceae</taxon>
        <taxon>Cyclotella</taxon>
    </lineage>
</organism>
<keyword evidence="8" id="KW-1185">Reference proteome</keyword>
<feature type="domain" description="YEATS" evidence="5">
    <location>
        <begin position="9"/>
        <end position="131"/>
    </location>
</feature>
<dbReference type="InterPro" id="IPR005033">
    <property type="entry name" value="YEATS"/>
</dbReference>
<sequence>MTPTDETNRLENTTTCLPLAYGSIAFNLGPQADEYHTHKWTLYLRSPDKSFDLSVAISKVVFQLHPSFAQATREVTEPPFEVTESGWGEFEASLRIIWREVAEERSTVVSVELCVLHVNSLFCASVTLLFD</sequence>
<dbReference type="AlphaFoldDB" id="A0ABD3NXE3"/>
<evidence type="ECO:0000259" key="5">
    <source>
        <dbReference type="PROSITE" id="PS51037"/>
    </source>
</evidence>
<keyword evidence="1" id="KW-0805">Transcription regulation</keyword>
<evidence type="ECO:0000256" key="1">
    <source>
        <dbReference type="ARBA" id="ARBA00023015"/>
    </source>
</evidence>
<reference evidence="6" key="2">
    <citation type="submission" date="2024-11" db="EMBL/GenBank/DDBJ databases">
        <authorList>
            <person name="Roberts W.R."/>
            <person name="Alverson A.J."/>
        </authorList>
    </citation>
    <scope>NUCLEOTIDE SEQUENCE</scope>
    <source>
        <strain evidence="6">CCMP332</strain>
    </source>
</reference>
<dbReference type="PANTHER" id="PTHR47573">
    <property type="entry name" value="PROTEIN AF-9 HOMOLOG"/>
    <property type="match status" value="1"/>
</dbReference>
<gene>
    <name evidence="6" type="ORF">HJC23_002672</name>
    <name evidence="7" type="ORF">HJC23_002674</name>
</gene>
<reference evidence="6 8" key="1">
    <citation type="journal article" date="2020" name="G3 (Bethesda)">
        <title>Improved Reference Genome for Cyclotella cryptica CCMP332, a Model for Cell Wall Morphogenesis, Salinity Adaptation, and Lipid Production in Diatoms (Bacillariophyta).</title>
        <authorList>
            <person name="Roberts W.R."/>
            <person name="Downey K.M."/>
            <person name="Ruck E.C."/>
            <person name="Traller J.C."/>
            <person name="Alverson A.J."/>
        </authorList>
    </citation>
    <scope>NUCLEOTIDE SEQUENCE [LARGE SCALE GENOMIC DNA]</scope>
    <source>
        <strain evidence="6 8">CCMP332</strain>
    </source>
</reference>
<name>A0ABD3NXE3_9STRA</name>
<dbReference type="Pfam" id="PF03366">
    <property type="entry name" value="YEATS"/>
    <property type="match status" value="1"/>
</dbReference>
<evidence type="ECO:0000256" key="4">
    <source>
        <dbReference type="PROSITE-ProRule" id="PRU00376"/>
    </source>
</evidence>
<comment type="subcellular location">
    <subcellularLocation>
        <location evidence="4">Nucleus</location>
    </subcellularLocation>
</comment>
<dbReference type="Gene3D" id="2.60.40.1970">
    <property type="entry name" value="YEATS domain"/>
    <property type="match status" value="1"/>
</dbReference>
<protein>
    <recommendedName>
        <fullName evidence="5">YEATS domain-containing protein</fullName>
    </recommendedName>
</protein>
<keyword evidence="2" id="KW-0804">Transcription</keyword>
<dbReference type="EMBL" id="JABMIG020000351">
    <property type="protein sequence ID" value="KAL3780379.1"/>
    <property type="molecule type" value="Genomic_DNA"/>
</dbReference>
<dbReference type="GO" id="GO:0005634">
    <property type="term" value="C:nucleus"/>
    <property type="evidence" value="ECO:0007669"/>
    <property type="project" value="UniProtKB-SubCell"/>
</dbReference>
<evidence type="ECO:0000313" key="7">
    <source>
        <dbReference type="EMBL" id="KAL3780381.1"/>
    </source>
</evidence>
<evidence type="ECO:0000256" key="3">
    <source>
        <dbReference type="ARBA" id="ARBA00023242"/>
    </source>
</evidence>
<evidence type="ECO:0000313" key="6">
    <source>
        <dbReference type="EMBL" id="KAL3780379.1"/>
    </source>
</evidence>
<proteinExistence type="predicted"/>
<keyword evidence="3 4" id="KW-0539">Nucleus</keyword>
<dbReference type="Proteomes" id="UP001516023">
    <property type="component" value="Unassembled WGS sequence"/>
</dbReference>
<dbReference type="PANTHER" id="PTHR47573:SF1">
    <property type="entry name" value="PROTEIN AF-9 HOMOLOG"/>
    <property type="match status" value="1"/>
</dbReference>